<proteinExistence type="predicted"/>
<feature type="transmembrane region" description="Helical" evidence="1">
    <location>
        <begin position="12"/>
        <end position="31"/>
    </location>
</feature>
<dbReference type="AlphaFoldDB" id="A0A369JJM6"/>
<evidence type="ECO:0000313" key="2">
    <source>
        <dbReference type="EMBL" id="RDB22411.1"/>
    </source>
</evidence>
<keyword evidence="1" id="KW-0472">Membrane</keyword>
<protein>
    <submittedName>
        <fullName evidence="2">Uncharacterized protein</fullName>
    </submittedName>
</protein>
<sequence length="87" mass="10619">MISELDRKKQRYSTRWAASVITMFWSVASLVQLKRRARLMYGSLRCRRDFETWRTDTRDTWLPWRKDQENNSQMTVRAFRTRLSDVA</sequence>
<reference evidence="2" key="1">
    <citation type="submission" date="2018-04" db="EMBL/GenBank/DDBJ databases">
        <title>Whole genome sequencing of Hypsizygus marmoreus.</title>
        <authorList>
            <person name="Choi I.-G."/>
            <person name="Min B."/>
            <person name="Kim J.-G."/>
            <person name="Kim S."/>
            <person name="Oh Y.-L."/>
            <person name="Kong W.-S."/>
            <person name="Park H."/>
            <person name="Jeong J."/>
            <person name="Song E.-S."/>
        </authorList>
    </citation>
    <scope>NUCLEOTIDE SEQUENCE [LARGE SCALE GENOMIC DNA]</scope>
    <source>
        <strain evidence="2">51987-8</strain>
    </source>
</reference>
<evidence type="ECO:0000256" key="1">
    <source>
        <dbReference type="SAM" id="Phobius"/>
    </source>
</evidence>
<evidence type="ECO:0000313" key="3">
    <source>
        <dbReference type="Proteomes" id="UP000076154"/>
    </source>
</evidence>
<dbReference type="EMBL" id="LUEZ02000051">
    <property type="protein sequence ID" value="RDB22411.1"/>
    <property type="molecule type" value="Genomic_DNA"/>
</dbReference>
<dbReference type="InParanoid" id="A0A369JJM6"/>
<comment type="caution">
    <text evidence="2">The sequence shown here is derived from an EMBL/GenBank/DDBJ whole genome shotgun (WGS) entry which is preliminary data.</text>
</comment>
<name>A0A369JJM6_HYPMA</name>
<keyword evidence="1" id="KW-0812">Transmembrane</keyword>
<keyword evidence="3" id="KW-1185">Reference proteome</keyword>
<organism evidence="2 3">
    <name type="scientific">Hypsizygus marmoreus</name>
    <name type="common">White beech mushroom</name>
    <name type="synonym">Agaricus marmoreus</name>
    <dbReference type="NCBI Taxonomy" id="39966"/>
    <lineage>
        <taxon>Eukaryota</taxon>
        <taxon>Fungi</taxon>
        <taxon>Dikarya</taxon>
        <taxon>Basidiomycota</taxon>
        <taxon>Agaricomycotina</taxon>
        <taxon>Agaricomycetes</taxon>
        <taxon>Agaricomycetidae</taxon>
        <taxon>Agaricales</taxon>
        <taxon>Tricholomatineae</taxon>
        <taxon>Lyophyllaceae</taxon>
        <taxon>Hypsizygus</taxon>
    </lineage>
</organism>
<gene>
    <name evidence="2" type="ORF">Hypma_010550</name>
</gene>
<accession>A0A369JJM6</accession>
<dbReference type="Proteomes" id="UP000076154">
    <property type="component" value="Unassembled WGS sequence"/>
</dbReference>
<keyword evidence="1" id="KW-1133">Transmembrane helix</keyword>